<dbReference type="InParanoid" id="Q0EYR4"/>
<protein>
    <submittedName>
        <fullName evidence="2">Uncharacterized protein</fullName>
    </submittedName>
</protein>
<gene>
    <name evidence="2" type="ORF">SPV1_08746</name>
</gene>
<feature type="transmembrane region" description="Helical" evidence="1">
    <location>
        <begin position="35"/>
        <end position="55"/>
    </location>
</feature>
<keyword evidence="1" id="KW-0472">Membrane</keyword>
<evidence type="ECO:0000313" key="3">
    <source>
        <dbReference type="Proteomes" id="UP000005297"/>
    </source>
</evidence>
<accession>Q0EYR4</accession>
<keyword evidence="1" id="KW-0812">Transmembrane</keyword>
<keyword evidence="1" id="KW-1133">Transmembrane helix</keyword>
<comment type="caution">
    <text evidence="2">The sequence shown here is derived from an EMBL/GenBank/DDBJ whole genome shotgun (WGS) entry which is preliminary data.</text>
</comment>
<proteinExistence type="predicted"/>
<dbReference type="Proteomes" id="UP000005297">
    <property type="component" value="Unassembled WGS sequence"/>
</dbReference>
<sequence>MVLAGVLTLLGLIPGPGALPLLVSAVMLAVNDHYLTALFPVFAVLNNYFWAVYSLTR</sequence>
<organism evidence="2 3">
    <name type="scientific">Mariprofundus ferrooxydans PV-1</name>
    <dbReference type="NCBI Taxonomy" id="314345"/>
    <lineage>
        <taxon>Bacteria</taxon>
        <taxon>Pseudomonadati</taxon>
        <taxon>Pseudomonadota</taxon>
        <taxon>Candidatius Mariprofundia</taxon>
        <taxon>Mariprofundales</taxon>
        <taxon>Mariprofundaceae</taxon>
        <taxon>Mariprofundus</taxon>
    </lineage>
</organism>
<keyword evidence="3" id="KW-1185">Reference proteome</keyword>
<evidence type="ECO:0000256" key="1">
    <source>
        <dbReference type="SAM" id="Phobius"/>
    </source>
</evidence>
<evidence type="ECO:0000313" key="2">
    <source>
        <dbReference type="EMBL" id="EAU54493.1"/>
    </source>
</evidence>
<dbReference type="AlphaFoldDB" id="Q0EYR4"/>
<name>Q0EYR4_9PROT</name>
<dbReference type="HOGENOM" id="CLU_2991386_0_0_0"/>
<dbReference type="EMBL" id="AATS01000008">
    <property type="protein sequence ID" value="EAU54493.1"/>
    <property type="molecule type" value="Genomic_DNA"/>
</dbReference>
<reference evidence="2 3" key="1">
    <citation type="submission" date="2006-09" db="EMBL/GenBank/DDBJ databases">
        <authorList>
            <person name="Emerson D."/>
            <person name="Ferriera S."/>
            <person name="Johnson J."/>
            <person name="Kravitz S."/>
            <person name="Halpern A."/>
            <person name="Remington K."/>
            <person name="Beeson K."/>
            <person name="Tran B."/>
            <person name="Rogers Y.-H."/>
            <person name="Friedman R."/>
            <person name="Venter J.C."/>
        </authorList>
    </citation>
    <scope>NUCLEOTIDE SEQUENCE [LARGE SCALE GENOMIC DNA]</scope>
    <source>
        <strain evidence="2 3">PV-1</strain>
    </source>
</reference>